<evidence type="ECO:0000313" key="9">
    <source>
        <dbReference type="Proteomes" id="UP000053707"/>
    </source>
</evidence>
<keyword evidence="9" id="KW-1185">Reference proteome</keyword>
<evidence type="ECO:0000256" key="4">
    <source>
        <dbReference type="ARBA" id="ARBA00023136"/>
    </source>
</evidence>
<dbReference type="PANTHER" id="PTHR43027:SF1">
    <property type="entry name" value="DOXORUBICIN RESISTANCE ABC TRANSPORTER PERMEASE PROTEIN DRRC-RELATED"/>
    <property type="match status" value="1"/>
</dbReference>
<dbReference type="EMBL" id="LQIR01000019">
    <property type="protein sequence ID" value="KUI15655.1"/>
    <property type="molecule type" value="Genomic_DNA"/>
</dbReference>
<reference evidence="8 9" key="1">
    <citation type="submission" date="2016-01" db="EMBL/GenBank/DDBJ databases">
        <authorList>
            <consortium name="TB Trials Study Group"/>
            <person name="Sutton G."/>
            <person name="Brinkac L."/>
            <person name="Sanka R."/>
            <person name="Adams M."/>
            <person name="Lau E.L."/>
            <person name="Macaden R."/>
            <person name="Grewal H.M.S."/>
        </authorList>
    </citation>
    <scope>NUCLEOTIDE SEQUENCE [LARGE SCALE GENOMIC DNA]</scope>
    <source>
        <strain evidence="8 9">IS-1744</strain>
    </source>
</reference>
<dbReference type="GO" id="GO:0046677">
    <property type="term" value="P:response to antibiotic"/>
    <property type="evidence" value="ECO:0007669"/>
    <property type="project" value="UniProtKB-KW"/>
</dbReference>
<feature type="transmembrane region" description="Helical" evidence="6">
    <location>
        <begin position="29"/>
        <end position="48"/>
    </location>
</feature>
<evidence type="ECO:0000256" key="1">
    <source>
        <dbReference type="ARBA" id="ARBA00004141"/>
    </source>
</evidence>
<dbReference type="Pfam" id="PF12698">
    <property type="entry name" value="ABC2_membrane_3"/>
    <property type="match status" value="1"/>
</dbReference>
<organism evidence="8 9">
    <name type="scientific">Mycobacterium lehmannii</name>
    <dbReference type="NCBI Taxonomy" id="2048550"/>
    <lineage>
        <taxon>Bacteria</taxon>
        <taxon>Bacillati</taxon>
        <taxon>Actinomycetota</taxon>
        <taxon>Actinomycetes</taxon>
        <taxon>Mycobacteriales</taxon>
        <taxon>Mycobacteriaceae</taxon>
        <taxon>Mycobacterium</taxon>
    </lineage>
</organism>
<dbReference type="GO" id="GO:0140359">
    <property type="term" value="F:ABC-type transporter activity"/>
    <property type="evidence" value="ECO:0007669"/>
    <property type="project" value="InterPro"/>
</dbReference>
<dbReference type="InterPro" id="IPR052902">
    <property type="entry name" value="ABC-2_transporter"/>
</dbReference>
<dbReference type="PANTHER" id="PTHR43027">
    <property type="entry name" value="DOXORUBICIN RESISTANCE ABC TRANSPORTER PERMEASE PROTEIN DRRC-RELATED"/>
    <property type="match status" value="1"/>
</dbReference>
<feature type="domain" description="ABC-2 type transporter transmembrane" evidence="7">
    <location>
        <begin position="29"/>
        <end position="215"/>
    </location>
</feature>
<evidence type="ECO:0000256" key="5">
    <source>
        <dbReference type="ARBA" id="ARBA00023251"/>
    </source>
</evidence>
<dbReference type="AlphaFoldDB" id="A0A101A772"/>
<protein>
    <recommendedName>
        <fullName evidence="7">ABC-2 type transporter transmembrane domain-containing protein</fullName>
    </recommendedName>
</protein>
<dbReference type="PIRSF" id="PIRSF006648">
    <property type="entry name" value="DrrB"/>
    <property type="match status" value="1"/>
</dbReference>
<dbReference type="InterPro" id="IPR005943">
    <property type="entry name" value="Daunbcin-R_C"/>
</dbReference>
<keyword evidence="2 6" id="KW-0812">Transmembrane</keyword>
<dbReference type="NCBIfam" id="TIGR01248">
    <property type="entry name" value="drrC"/>
    <property type="match status" value="1"/>
</dbReference>
<dbReference type="GO" id="GO:0043190">
    <property type="term" value="C:ATP-binding cassette (ABC) transporter complex"/>
    <property type="evidence" value="ECO:0007669"/>
    <property type="project" value="InterPro"/>
</dbReference>
<keyword evidence="3 6" id="KW-1133">Transmembrane helix</keyword>
<feature type="transmembrane region" description="Helical" evidence="6">
    <location>
        <begin position="110"/>
        <end position="136"/>
    </location>
</feature>
<dbReference type="Proteomes" id="UP000053707">
    <property type="component" value="Unassembled WGS sequence"/>
</dbReference>
<comment type="caution">
    <text evidence="8">The sequence shown here is derived from an EMBL/GenBank/DDBJ whole genome shotgun (WGS) entry which is preliminary data.</text>
</comment>
<feature type="transmembrane region" description="Helical" evidence="6">
    <location>
        <begin position="85"/>
        <end position="104"/>
    </location>
</feature>
<evidence type="ECO:0000256" key="3">
    <source>
        <dbReference type="ARBA" id="ARBA00022989"/>
    </source>
</evidence>
<feature type="transmembrane region" description="Helical" evidence="6">
    <location>
        <begin position="196"/>
        <end position="219"/>
    </location>
</feature>
<keyword evidence="5" id="KW-0046">Antibiotic resistance</keyword>
<evidence type="ECO:0000313" key="8">
    <source>
        <dbReference type="EMBL" id="KUI15655.1"/>
    </source>
</evidence>
<dbReference type="InterPro" id="IPR013525">
    <property type="entry name" value="ABC2_TM"/>
</dbReference>
<feature type="transmembrane region" description="Helical" evidence="6">
    <location>
        <begin position="143"/>
        <end position="161"/>
    </location>
</feature>
<evidence type="ECO:0000256" key="6">
    <source>
        <dbReference type="SAM" id="Phobius"/>
    </source>
</evidence>
<evidence type="ECO:0000259" key="7">
    <source>
        <dbReference type="Pfam" id="PF12698"/>
    </source>
</evidence>
<proteinExistence type="predicted"/>
<keyword evidence="4 6" id="KW-0472">Membrane</keyword>
<dbReference type="RefSeq" id="WP_064396420.1">
    <property type="nucleotide sequence ID" value="NZ_LQIR01000019.1"/>
</dbReference>
<name>A0A101A772_9MYCO</name>
<comment type="subcellular location">
    <subcellularLocation>
        <location evidence="1">Membrane</location>
        <topology evidence="1">Multi-pass membrane protein</topology>
    </subcellularLocation>
</comment>
<evidence type="ECO:0000256" key="2">
    <source>
        <dbReference type="ARBA" id="ARBA00022692"/>
    </source>
</evidence>
<gene>
    <name evidence="8" type="ORF">AU192_07115</name>
</gene>
<sequence>MGSLLVPIGLLVLYEVVLGDSVQRLTGTRSVYGLVPICAVLSALFGSLGNAASIALDREAGLLGRIYVLPIHRVSPLTGRFFAEAVRALIGTILITGLGLIMGLRFTHGWGAALIFVLIPSIVVIGFTALVLALASRRNGRQLMTWLVSATVALAFINPGFTPIETFPDWVQPFVRMQPMSPPVEAMRSLALGGPLAWPLTMTLVWAVVLLALFIPLAVRGFRLAAESGTS</sequence>
<dbReference type="InterPro" id="IPR000412">
    <property type="entry name" value="ABC_2_transport"/>
</dbReference>
<accession>A0A101A772</accession>